<sequence length="419" mass="47873">MFQKTIIVGIVGVLVCVLSGCSVTEPPASLIKKPHLTENKAAIQTAVKENMPKKAKLIAPLDSKHKEKIILSDLDHDGHKEVIFFYTDGYSPVHVAVLKQTGHKWKKEVDYKSDSQNIDDFILKDVTHDHKPELLVGYRHDAYDETGFTYPDNKLAVYQFKDKKLKEIMKTKYSNVVVNDLNQDGQNDVTIVYNKKRKEASAAVYQYNNGKMQKLSALKLDPNVNGYLSVKVGNISEKKKGLVIDAGVGAHSSFTHLFYFKGGKLVSYKENDKLFNPNTMESKDANHDGIIDIGFSVTPKGWEDEAYAFVPFLTEYKEWSPSGLHLIQESYDNYGLSLSIVFPKKWQNNVTIKRGSLKHHITFITKNKQETLLKVYWFKKNKWHESEKWIKAGESDEYVYAVPNIDKYKKYINAIHVID</sequence>
<organism evidence="1 2">
    <name type="scientific">Scopulibacillus darangshiensis</name>
    <dbReference type="NCBI Taxonomy" id="442528"/>
    <lineage>
        <taxon>Bacteria</taxon>
        <taxon>Bacillati</taxon>
        <taxon>Bacillota</taxon>
        <taxon>Bacilli</taxon>
        <taxon>Bacillales</taxon>
        <taxon>Sporolactobacillaceae</taxon>
        <taxon>Scopulibacillus</taxon>
    </lineage>
</organism>
<gene>
    <name evidence="1" type="ORF">EV207_10591</name>
</gene>
<accession>A0A4R2P6S6</accession>
<name>A0A4R2P6S6_9BACL</name>
<dbReference type="PROSITE" id="PS51257">
    <property type="entry name" value="PROKAR_LIPOPROTEIN"/>
    <property type="match status" value="1"/>
</dbReference>
<comment type="caution">
    <text evidence="1">The sequence shown here is derived from an EMBL/GenBank/DDBJ whole genome shotgun (WGS) entry which is preliminary data.</text>
</comment>
<proteinExistence type="predicted"/>
<dbReference type="AlphaFoldDB" id="A0A4R2P6S6"/>
<dbReference type="InterPro" id="IPR028994">
    <property type="entry name" value="Integrin_alpha_N"/>
</dbReference>
<dbReference type="Proteomes" id="UP000295416">
    <property type="component" value="Unassembled WGS sequence"/>
</dbReference>
<evidence type="ECO:0000313" key="2">
    <source>
        <dbReference type="Proteomes" id="UP000295416"/>
    </source>
</evidence>
<evidence type="ECO:0000313" key="1">
    <source>
        <dbReference type="EMBL" id="TCP30562.1"/>
    </source>
</evidence>
<protein>
    <recommendedName>
        <fullName evidence="3">VCBS repeat protein</fullName>
    </recommendedName>
</protein>
<dbReference type="RefSeq" id="WP_132744519.1">
    <property type="nucleotide sequence ID" value="NZ_SLXK01000005.1"/>
</dbReference>
<dbReference type="SUPFAM" id="SSF69318">
    <property type="entry name" value="Integrin alpha N-terminal domain"/>
    <property type="match status" value="1"/>
</dbReference>
<evidence type="ECO:0008006" key="3">
    <source>
        <dbReference type="Google" id="ProtNLM"/>
    </source>
</evidence>
<dbReference type="EMBL" id="SLXK01000005">
    <property type="protein sequence ID" value="TCP30562.1"/>
    <property type="molecule type" value="Genomic_DNA"/>
</dbReference>
<reference evidence="1 2" key="1">
    <citation type="submission" date="2019-03" db="EMBL/GenBank/DDBJ databases">
        <title>Genomic Encyclopedia of Type Strains, Phase IV (KMG-IV): sequencing the most valuable type-strain genomes for metagenomic binning, comparative biology and taxonomic classification.</title>
        <authorList>
            <person name="Goeker M."/>
        </authorList>
    </citation>
    <scope>NUCLEOTIDE SEQUENCE [LARGE SCALE GENOMIC DNA]</scope>
    <source>
        <strain evidence="1 2">DSM 19377</strain>
    </source>
</reference>
<dbReference type="OrthoDB" id="1743319at2"/>
<keyword evidence="2" id="KW-1185">Reference proteome</keyword>